<organism evidence="1 2">
    <name type="scientific">Buttiauxella izardii</name>
    <dbReference type="NCBI Taxonomy" id="82991"/>
    <lineage>
        <taxon>Bacteria</taxon>
        <taxon>Pseudomonadati</taxon>
        <taxon>Pseudomonadota</taxon>
        <taxon>Gammaproteobacteria</taxon>
        <taxon>Enterobacterales</taxon>
        <taxon>Enterobacteriaceae</taxon>
        <taxon>Buttiauxella</taxon>
    </lineage>
</organism>
<evidence type="ECO:0000313" key="1">
    <source>
        <dbReference type="EMBL" id="RJT19423.1"/>
    </source>
</evidence>
<accession>A0A3A5JTA6</accession>
<proteinExistence type="predicted"/>
<protein>
    <submittedName>
        <fullName evidence="1">Uncharacterized protein</fullName>
    </submittedName>
</protein>
<keyword evidence="2" id="KW-1185">Reference proteome</keyword>
<evidence type="ECO:0000313" key="2">
    <source>
        <dbReference type="Proteomes" id="UP000276295"/>
    </source>
</evidence>
<dbReference type="AlphaFoldDB" id="A0A3A5JTA6"/>
<name>A0A3A5JTA6_9ENTR</name>
<sequence length="68" mass="7870">MDSELGLGIIVVELRVQVLICHAKMQRVIYTMLKQCTMYITFSGEFILKGARDSHRIINNLMPGMQWQ</sequence>
<dbReference type="EMBL" id="QZWH01000049">
    <property type="protein sequence ID" value="RJT19423.1"/>
    <property type="molecule type" value="Genomic_DNA"/>
</dbReference>
<gene>
    <name evidence="1" type="ORF">D6029_18635</name>
</gene>
<dbReference type="Proteomes" id="UP000276295">
    <property type="component" value="Unassembled WGS sequence"/>
</dbReference>
<reference evidence="1 2" key="1">
    <citation type="submission" date="2018-09" db="EMBL/GenBank/DDBJ databases">
        <title>Draft genome sequence of Buttiauxella izardii CCUG 35510T.</title>
        <authorList>
            <person name="Salva-Serra F."/>
            <person name="Marathe N."/>
            <person name="Moore E."/>
            <person name="Stadler-Svensson L."/>
            <person name="Engstrom-Jakobsson H."/>
        </authorList>
    </citation>
    <scope>NUCLEOTIDE SEQUENCE [LARGE SCALE GENOMIC DNA]</scope>
    <source>
        <strain evidence="1 2">CCUG 35510</strain>
    </source>
</reference>
<comment type="caution">
    <text evidence="1">The sequence shown here is derived from an EMBL/GenBank/DDBJ whole genome shotgun (WGS) entry which is preliminary data.</text>
</comment>